<sequence>MVLVMTRKTTRRRVLMGVGASTTIGVAGCLGGSTGAGGGNGSSGGPNGSGGNSSGGTQQSGGGPLTADGSSTVYPITSNGASVWNSNPPADDEEYWGPGQYGFDTNKRMADFFAGIYGFEASGGSQPPFSVNVGLSHSGTGIEKLMNEQVDIGDSSAPVKEELPERKSYENFTDHVVGVDGQPVVVSKPIYDAGVTKLTGKQLKAIYKGEITDWQNVEGYSGSSKEIQVICRAEGSGTDTAFRANLFGSSDAPIKCDSRIGQNQQVRTTVQQSDNAIAYMALAFVGGQAPAVALELDGTTYELGKNLGSKGYPLSRDLHCYTWKGTSKKEAAFINMLLTEYGQKQFVEANDYFTLPPERRQKQRSKLPEPAQQVSYGGGNASSSNASNSDTTSS</sequence>
<reference evidence="4 5" key="1">
    <citation type="journal article" date="2014" name="PLoS Genet.">
        <title>Phylogenetically driven sequencing of extremely halophilic archaea reveals strategies for static and dynamic osmo-response.</title>
        <authorList>
            <person name="Becker E.A."/>
            <person name="Seitzer P.M."/>
            <person name="Tritt A."/>
            <person name="Larsen D."/>
            <person name="Krusor M."/>
            <person name="Yao A.I."/>
            <person name="Wu D."/>
            <person name="Madern D."/>
            <person name="Eisen J.A."/>
            <person name="Darling A.E."/>
            <person name="Facciotti M.T."/>
        </authorList>
    </citation>
    <scope>NUCLEOTIDE SEQUENCE [LARGE SCALE GENOMIC DNA]</scope>
    <source>
        <strain evidence="4 5">JCM 13552</strain>
    </source>
</reference>
<organism evidence="4 5">
    <name type="scientific">Halococcus thailandensis JCM 13552</name>
    <dbReference type="NCBI Taxonomy" id="1227457"/>
    <lineage>
        <taxon>Archaea</taxon>
        <taxon>Methanobacteriati</taxon>
        <taxon>Methanobacteriota</taxon>
        <taxon>Stenosarchaea group</taxon>
        <taxon>Halobacteria</taxon>
        <taxon>Halobacteriales</taxon>
        <taxon>Halococcaceae</taxon>
        <taxon>Halococcus</taxon>
    </lineage>
</organism>
<dbReference type="eggNOG" id="arCOG00213">
    <property type="taxonomic scope" value="Archaea"/>
</dbReference>
<dbReference type="PANTHER" id="PTHR30570:SF1">
    <property type="entry name" value="PHOSPHATE-BINDING PROTEIN PSTS"/>
    <property type="match status" value="1"/>
</dbReference>
<dbReference type="PROSITE" id="PS51257">
    <property type="entry name" value="PROKAR_LIPOPROTEIN"/>
    <property type="match status" value="1"/>
</dbReference>
<dbReference type="InterPro" id="IPR050811">
    <property type="entry name" value="Phosphate_ABC_transporter"/>
</dbReference>
<keyword evidence="5" id="KW-1185">Reference proteome</keyword>
<accession>M0NGI9</accession>
<proteinExistence type="predicted"/>
<dbReference type="AlphaFoldDB" id="M0NGI9"/>
<protein>
    <submittedName>
        <fullName evidence="4">Phosphate ABC transporter substrate-binding protein, phot family</fullName>
    </submittedName>
</protein>
<dbReference type="InterPro" id="IPR024370">
    <property type="entry name" value="PBP_domain"/>
</dbReference>
<dbReference type="PANTHER" id="PTHR30570">
    <property type="entry name" value="PERIPLASMIC PHOSPHATE BINDING COMPONENT OF PHOSPHATE ABC TRANSPORTER"/>
    <property type="match status" value="1"/>
</dbReference>
<evidence type="ECO:0000313" key="5">
    <source>
        <dbReference type="Proteomes" id="UP000011680"/>
    </source>
</evidence>
<gene>
    <name evidence="4" type="ORF">C451_01185</name>
</gene>
<feature type="region of interest" description="Disordered" evidence="2">
    <location>
        <begin position="357"/>
        <end position="394"/>
    </location>
</feature>
<keyword evidence="1" id="KW-0732">Signal</keyword>
<dbReference type="SUPFAM" id="SSF53850">
    <property type="entry name" value="Periplasmic binding protein-like II"/>
    <property type="match status" value="1"/>
</dbReference>
<evidence type="ECO:0000256" key="2">
    <source>
        <dbReference type="SAM" id="MobiDB-lite"/>
    </source>
</evidence>
<dbReference type="STRING" id="1227457.C451_01185"/>
<feature type="compositionally biased region" description="Gly residues" evidence="2">
    <location>
        <begin position="37"/>
        <end position="64"/>
    </location>
</feature>
<dbReference type="EMBL" id="AOMF01000025">
    <property type="protein sequence ID" value="EMA56668.1"/>
    <property type="molecule type" value="Genomic_DNA"/>
</dbReference>
<feature type="compositionally biased region" description="Low complexity" evidence="2">
    <location>
        <begin position="381"/>
        <end position="394"/>
    </location>
</feature>
<evidence type="ECO:0000313" key="4">
    <source>
        <dbReference type="EMBL" id="EMA56668.1"/>
    </source>
</evidence>
<evidence type="ECO:0000259" key="3">
    <source>
        <dbReference type="Pfam" id="PF12849"/>
    </source>
</evidence>
<dbReference type="Proteomes" id="UP000011680">
    <property type="component" value="Unassembled WGS sequence"/>
</dbReference>
<comment type="caution">
    <text evidence="4">The sequence shown here is derived from an EMBL/GenBank/DDBJ whole genome shotgun (WGS) entry which is preliminary data.</text>
</comment>
<feature type="region of interest" description="Disordered" evidence="2">
    <location>
        <begin position="37"/>
        <end position="74"/>
    </location>
</feature>
<evidence type="ECO:0000256" key="1">
    <source>
        <dbReference type="ARBA" id="ARBA00022729"/>
    </source>
</evidence>
<feature type="domain" description="PBP" evidence="3">
    <location>
        <begin position="125"/>
        <end position="336"/>
    </location>
</feature>
<dbReference type="PATRIC" id="fig|1227457.3.peg.211"/>
<dbReference type="Gene3D" id="3.40.190.10">
    <property type="entry name" value="Periplasmic binding protein-like II"/>
    <property type="match status" value="2"/>
</dbReference>
<name>M0NGI9_9EURY</name>
<dbReference type="Pfam" id="PF12849">
    <property type="entry name" value="PBP_like_2"/>
    <property type="match status" value="1"/>
</dbReference>